<dbReference type="EMBL" id="BOMQ01000089">
    <property type="protein sequence ID" value="GIE53816.1"/>
    <property type="molecule type" value="Genomic_DNA"/>
</dbReference>
<dbReference type="SMART" id="SM01012">
    <property type="entry name" value="ANTAR"/>
    <property type="match status" value="1"/>
</dbReference>
<dbReference type="AlphaFoldDB" id="A0A919JND9"/>
<dbReference type="SUPFAM" id="SSF52172">
    <property type="entry name" value="CheY-like"/>
    <property type="match status" value="1"/>
</dbReference>
<dbReference type="GO" id="GO:0003723">
    <property type="term" value="F:RNA binding"/>
    <property type="evidence" value="ECO:0007669"/>
    <property type="project" value="InterPro"/>
</dbReference>
<dbReference type="Pfam" id="PF03861">
    <property type="entry name" value="ANTAR"/>
    <property type="match status" value="1"/>
</dbReference>
<protein>
    <submittedName>
        <fullName evidence="6">Transcriptional regulator</fullName>
    </submittedName>
</protein>
<organism evidence="6 7">
    <name type="scientific">Actinoplanes nipponensis</name>
    <dbReference type="NCBI Taxonomy" id="135950"/>
    <lineage>
        <taxon>Bacteria</taxon>
        <taxon>Bacillati</taxon>
        <taxon>Actinomycetota</taxon>
        <taxon>Actinomycetes</taxon>
        <taxon>Micromonosporales</taxon>
        <taxon>Micromonosporaceae</taxon>
        <taxon>Actinoplanes</taxon>
    </lineage>
</organism>
<dbReference type="SMART" id="SM00065">
    <property type="entry name" value="GAF"/>
    <property type="match status" value="1"/>
</dbReference>
<dbReference type="InterPro" id="IPR036388">
    <property type="entry name" value="WH-like_DNA-bd_sf"/>
</dbReference>
<proteinExistence type="predicted"/>
<accession>A0A919JND9</accession>
<dbReference type="InterPro" id="IPR011006">
    <property type="entry name" value="CheY-like_superfamily"/>
</dbReference>
<dbReference type="GO" id="GO:0016301">
    <property type="term" value="F:kinase activity"/>
    <property type="evidence" value="ECO:0007669"/>
    <property type="project" value="UniProtKB-KW"/>
</dbReference>
<dbReference type="Pfam" id="PF13185">
    <property type="entry name" value="GAF_2"/>
    <property type="match status" value="1"/>
</dbReference>
<keyword evidence="4" id="KW-0804">Transcription</keyword>
<keyword evidence="1" id="KW-0808">Transferase</keyword>
<keyword evidence="3" id="KW-0805">Transcription regulation</keyword>
<dbReference type="InterPro" id="IPR012074">
    <property type="entry name" value="GAF_ANTAR"/>
</dbReference>
<evidence type="ECO:0000259" key="5">
    <source>
        <dbReference type="PROSITE" id="PS50921"/>
    </source>
</evidence>
<dbReference type="InterPro" id="IPR003018">
    <property type="entry name" value="GAF"/>
</dbReference>
<comment type="caution">
    <text evidence="6">The sequence shown here is derived from an EMBL/GenBank/DDBJ whole genome shotgun (WGS) entry which is preliminary data.</text>
</comment>
<dbReference type="RefSeq" id="WP_203776128.1">
    <property type="nucleotide sequence ID" value="NZ_BAAAYJ010000097.1"/>
</dbReference>
<evidence type="ECO:0000256" key="4">
    <source>
        <dbReference type="ARBA" id="ARBA00023163"/>
    </source>
</evidence>
<sequence length="238" mass="25368">MTDNEPMDPTDAYAELGRIKLSETDIDGVLNKVAELAARTIPGTAEVSVTLLRGEGAHTAAFTGDLAVNLDEVQYEQGHGPCLDASRTGDSLSLPDMAAETRWPRWTPRALKAGVHSSLSIGLPIHDTVRGALNVYAVKPATFDEDATILAQTFAGYAAVALANAHLFDVTATLARHMQAAMESRAVIEQAKGIVMGDRRCTADEAFRILSKLSQESNRKVRDVAAALVARAQQTPGS</sequence>
<feature type="domain" description="ANTAR" evidence="5">
    <location>
        <begin position="168"/>
        <end position="229"/>
    </location>
</feature>
<keyword evidence="7" id="KW-1185">Reference proteome</keyword>
<gene>
    <name evidence="6" type="ORF">Ani05nite_73500</name>
</gene>
<dbReference type="Proteomes" id="UP000647172">
    <property type="component" value="Unassembled WGS sequence"/>
</dbReference>
<evidence type="ECO:0000313" key="6">
    <source>
        <dbReference type="EMBL" id="GIE53816.1"/>
    </source>
</evidence>
<dbReference type="Gene3D" id="1.10.10.10">
    <property type="entry name" value="Winged helix-like DNA-binding domain superfamily/Winged helix DNA-binding domain"/>
    <property type="match status" value="1"/>
</dbReference>
<dbReference type="PROSITE" id="PS50921">
    <property type="entry name" value="ANTAR"/>
    <property type="match status" value="1"/>
</dbReference>
<reference evidence="6" key="1">
    <citation type="submission" date="2021-01" db="EMBL/GenBank/DDBJ databases">
        <title>Whole genome shotgun sequence of Actinoplanes nipponensis NBRC 14063.</title>
        <authorList>
            <person name="Komaki H."/>
            <person name="Tamura T."/>
        </authorList>
    </citation>
    <scope>NUCLEOTIDE SEQUENCE</scope>
    <source>
        <strain evidence="6">NBRC 14063</strain>
    </source>
</reference>
<dbReference type="Gene3D" id="3.30.450.40">
    <property type="match status" value="1"/>
</dbReference>
<dbReference type="PIRSF" id="PIRSF036625">
    <property type="entry name" value="GAF_ANTAR"/>
    <property type="match status" value="1"/>
</dbReference>
<keyword evidence="2" id="KW-0418">Kinase</keyword>
<evidence type="ECO:0000256" key="3">
    <source>
        <dbReference type="ARBA" id="ARBA00023015"/>
    </source>
</evidence>
<evidence type="ECO:0000256" key="1">
    <source>
        <dbReference type="ARBA" id="ARBA00022679"/>
    </source>
</evidence>
<evidence type="ECO:0000256" key="2">
    <source>
        <dbReference type="ARBA" id="ARBA00022777"/>
    </source>
</evidence>
<evidence type="ECO:0000313" key="7">
    <source>
        <dbReference type="Proteomes" id="UP000647172"/>
    </source>
</evidence>
<dbReference type="InterPro" id="IPR005561">
    <property type="entry name" value="ANTAR"/>
</dbReference>
<dbReference type="InterPro" id="IPR029016">
    <property type="entry name" value="GAF-like_dom_sf"/>
</dbReference>
<name>A0A919JND9_9ACTN</name>
<dbReference type="SUPFAM" id="SSF55781">
    <property type="entry name" value="GAF domain-like"/>
    <property type="match status" value="1"/>
</dbReference>